<dbReference type="WBParaSite" id="PTRK_0000526600.1">
    <property type="protein sequence ID" value="PTRK_0000526600.1"/>
    <property type="gene ID" value="PTRK_0000526600"/>
</dbReference>
<feature type="binding site" evidence="4">
    <location>
        <position position="120"/>
    </location>
    <ligand>
        <name>3'-phosphoadenylyl sulfate</name>
        <dbReference type="ChEBI" id="CHEBI:58339"/>
    </ligand>
</feature>
<organism evidence="7 8">
    <name type="scientific">Parastrongyloides trichosuri</name>
    <name type="common">Possum-specific nematode worm</name>
    <dbReference type="NCBI Taxonomy" id="131310"/>
    <lineage>
        <taxon>Eukaryota</taxon>
        <taxon>Metazoa</taxon>
        <taxon>Ecdysozoa</taxon>
        <taxon>Nematoda</taxon>
        <taxon>Chromadorea</taxon>
        <taxon>Rhabditida</taxon>
        <taxon>Tylenchina</taxon>
        <taxon>Panagrolaimomorpha</taxon>
        <taxon>Strongyloidoidea</taxon>
        <taxon>Strongyloididae</taxon>
        <taxon>Parastrongyloides</taxon>
    </lineage>
</organism>
<dbReference type="AlphaFoldDB" id="A0A0N4ZCL3"/>
<keyword evidence="7" id="KW-1185">Reference proteome</keyword>
<name>A0A0N4ZCL3_PARTI</name>
<keyword evidence="5" id="KW-1015">Disulfide bond</keyword>
<accession>A0A0N4ZCL3</accession>
<evidence type="ECO:0000256" key="3">
    <source>
        <dbReference type="PIRSR" id="PIRSR637359-1"/>
    </source>
</evidence>
<evidence type="ECO:0000256" key="4">
    <source>
        <dbReference type="PIRSR" id="PIRSR637359-2"/>
    </source>
</evidence>
<evidence type="ECO:0000256" key="1">
    <source>
        <dbReference type="ARBA" id="ARBA00022679"/>
    </source>
</evidence>
<proteinExistence type="predicted"/>
<feature type="disulfide bond" evidence="5">
    <location>
        <begin position="223"/>
        <end position="234"/>
    </location>
</feature>
<dbReference type="GO" id="GO:0008467">
    <property type="term" value="F:[heparan sulfate]-glucosamine 3-sulfotransferase activity"/>
    <property type="evidence" value="ECO:0007669"/>
    <property type="project" value="TreeGrafter"/>
</dbReference>
<evidence type="ECO:0000313" key="7">
    <source>
        <dbReference type="Proteomes" id="UP000038045"/>
    </source>
</evidence>
<evidence type="ECO:0000259" key="6">
    <source>
        <dbReference type="Pfam" id="PF00685"/>
    </source>
</evidence>
<dbReference type="Proteomes" id="UP000038045">
    <property type="component" value="Unplaced"/>
</dbReference>
<dbReference type="InterPro" id="IPR027417">
    <property type="entry name" value="P-loop_NTPase"/>
</dbReference>
<dbReference type="Gene3D" id="3.40.50.300">
    <property type="entry name" value="P-loop containing nucleotide triphosphate hydrolases"/>
    <property type="match status" value="1"/>
</dbReference>
<feature type="binding site" evidence="4">
    <location>
        <position position="112"/>
    </location>
    <ligand>
        <name>3'-phosphoadenylyl sulfate</name>
        <dbReference type="ChEBI" id="CHEBI:58339"/>
    </ligand>
</feature>
<dbReference type="STRING" id="131310.A0A0N4ZCL3"/>
<dbReference type="InterPro" id="IPR000863">
    <property type="entry name" value="Sulfotransferase_dom"/>
</dbReference>
<evidence type="ECO:0000256" key="5">
    <source>
        <dbReference type="PIRSR" id="PIRSR637359-3"/>
    </source>
</evidence>
<feature type="domain" description="Sulfotransferase" evidence="6">
    <location>
        <begin position="20"/>
        <end position="257"/>
    </location>
</feature>
<protein>
    <submittedName>
        <fullName evidence="8">Sulfotransfer_1 domain-containing protein</fullName>
    </submittedName>
</protein>
<dbReference type="SUPFAM" id="SSF52540">
    <property type="entry name" value="P-loop containing nucleoside triphosphate hydrolases"/>
    <property type="match status" value="1"/>
</dbReference>
<evidence type="ECO:0000256" key="2">
    <source>
        <dbReference type="ARBA" id="ARBA00023180"/>
    </source>
</evidence>
<feature type="binding site" evidence="4">
    <location>
        <begin position="29"/>
        <end position="33"/>
    </location>
    <ligand>
        <name>3'-phosphoadenylyl sulfate</name>
        <dbReference type="ChEBI" id="CHEBI:58339"/>
    </ligand>
</feature>
<feature type="active site" description="For sulfotransferase activity" evidence="3">
    <location>
        <position position="29"/>
    </location>
</feature>
<dbReference type="PANTHER" id="PTHR10605:SF65">
    <property type="entry name" value="GH20068P"/>
    <property type="match status" value="1"/>
</dbReference>
<feature type="binding site" evidence="4">
    <location>
        <position position="222"/>
    </location>
    <ligand>
        <name>3'-phosphoadenylyl sulfate</name>
        <dbReference type="ChEBI" id="CHEBI:58339"/>
    </ligand>
</feature>
<reference evidence="8" key="1">
    <citation type="submission" date="2017-02" db="UniProtKB">
        <authorList>
            <consortium name="WormBaseParasite"/>
        </authorList>
    </citation>
    <scope>IDENTIFICATION</scope>
</reference>
<dbReference type="InterPro" id="IPR037359">
    <property type="entry name" value="NST/OST"/>
</dbReference>
<keyword evidence="2" id="KW-0325">Glycoprotein</keyword>
<keyword evidence="1" id="KW-0808">Transferase</keyword>
<feature type="binding site" evidence="4">
    <location>
        <begin position="239"/>
        <end position="243"/>
    </location>
    <ligand>
        <name>3'-phosphoadenylyl sulfate</name>
        <dbReference type="ChEBI" id="CHEBI:58339"/>
    </ligand>
</feature>
<evidence type="ECO:0000313" key="8">
    <source>
        <dbReference type="WBParaSite" id="PTRK_0000526600.1"/>
    </source>
</evidence>
<dbReference type="PANTHER" id="PTHR10605">
    <property type="entry name" value="HEPARAN SULFATE SULFOTRANSFERASE"/>
    <property type="match status" value="1"/>
</dbReference>
<sequence>MNKNIFKPSIKLESTLKRLPDALIIGARKGGTRALLDALSLNPKIRIARHEMHFFDNNETYHKGISWYKNQMPLSSFSQVVIEKTPAYFSCPYAAKRIYNFNPSIKIILILRNPVVRTISDFTQVYYTRLSKNLSLPILEKEAFIEGSEKINFNYKPIRNSLYSIHLSNYLNYFKKEQILILNGDKFIRNPLKELKKAQKFLNVPLLISPSQLIFNSEKGFYCFKKQPNSKVKCLGDSKGRRHVNVSIKTKALLKENFKEFNLKLKKLVKNFDFHW</sequence>
<dbReference type="Pfam" id="PF00685">
    <property type="entry name" value="Sulfotransfer_1"/>
    <property type="match status" value="1"/>
</dbReference>